<evidence type="ECO:0000313" key="2">
    <source>
        <dbReference type="EMBL" id="QUD86175.1"/>
    </source>
</evidence>
<feature type="transmembrane region" description="Helical" evidence="1">
    <location>
        <begin position="75"/>
        <end position="97"/>
    </location>
</feature>
<dbReference type="AlphaFoldDB" id="A0A975ISY7"/>
<feature type="transmembrane region" description="Helical" evidence="1">
    <location>
        <begin position="200"/>
        <end position="222"/>
    </location>
</feature>
<proteinExistence type="predicted"/>
<dbReference type="Proteomes" id="UP000676409">
    <property type="component" value="Chromosome"/>
</dbReference>
<dbReference type="EMBL" id="CP073078">
    <property type="protein sequence ID" value="QUD86175.1"/>
    <property type="molecule type" value="Genomic_DNA"/>
</dbReference>
<feature type="transmembrane region" description="Helical" evidence="1">
    <location>
        <begin position="109"/>
        <end position="126"/>
    </location>
</feature>
<sequence>MVLAMVAADFATVGRIELGAIIPRSFHLVRLEWRRLAILAVLFLWAPYELYAFAYGYLVQSQGGLQTGPVKLAHIAGYLSLITSYNLGICLSLEALFRRLDGGERPARPLFFALPAMLVGVVLQVLGNAPTLAAMFTGPPTDWASYIGLILTNSLILFGLNLVVGSAMPVALEERKNPARALLRAATLSSGNRWRLAPVILVYQGAFVVGYIVLLIAGAALARSFASHLGYVWIALASIPSTAASALIYRELRRIRDGLTDVELSGVFD</sequence>
<reference evidence="2" key="1">
    <citation type="submission" date="2021-04" db="EMBL/GenBank/DDBJ databases">
        <title>The complete genome sequence of Caulobacter sp. S6.</title>
        <authorList>
            <person name="Tang Y."/>
            <person name="Ouyang W."/>
            <person name="Liu Q."/>
            <person name="Huang B."/>
            <person name="Guo Z."/>
            <person name="Lei P."/>
        </authorList>
    </citation>
    <scope>NUCLEOTIDE SEQUENCE</scope>
    <source>
        <strain evidence="2">S6</strain>
    </source>
</reference>
<keyword evidence="1" id="KW-0472">Membrane</keyword>
<keyword evidence="1" id="KW-1133">Transmembrane helix</keyword>
<keyword evidence="1" id="KW-0812">Transmembrane</keyword>
<feature type="transmembrane region" description="Helical" evidence="1">
    <location>
        <begin position="146"/>
        <end position="172"/>
    </location>
</feature>
<feature type="transmembrane region" description="Helical" evidence="1">
    <location>
        <begin position="36"/>
        <end position="55"/>
    </location>
</feature>
<feature type="transmembrane region" description="Helical" evidence="1">
    <location>
        <begin position="228"/>
        <end position="249"/>
    </location>
</feature>
<evidence type="ECO:0000256" key="1">
    <source>
        <dbReference type="SAM" id="Phobius"/>
    </source>
</evidence>
<protein>
    <submittedName>
        <fullName evidence="2">Uncharacterized protein</fullName>
    </submittedName>
</protein>
<dbReference type="RefSeq" id="WP_211936227.1">
    <property type="nucleotide sequence ID" value="NZ_CP073078.1"/>
</dbReference>
<dbReference type="KEGG" id="caul:KCG34_13805"/>
<gene>
    <name evidence="2" type="ORF">KCG34_13805</name>
</gene>
<evidence type="ECO:0000313" key="3">
    <source>
        <dbReference type="Proteomes" id="UP000676409"/>
    </source>
</evidence>
<accession>A0A975ISY7</accession>
<organism evidence="2 3">
    <name type="scientific">Phenylobacterium montanum</name>
    <dbReference type="NCBI Taxonomy" id="2823693"/>
    <lineage>
        <taxon>Bacteria</taxon>
        <taxon>Pseudomonadati</taxon>
        <taxon>Pseudomonadota</taxon>
        <taxon>Alphaproteobacteria</taxon>
        <taxon>Caulobacterales</taxon>
        <taxon>Caulobacteraceae</taxon>
        <taxon>Phenylobacterium</taxon>
    </lineage>
</organism>
<name>A0A975ISY7_9CAUL</name>
<keyword evidence="3" id="KW-1185">Reference proteome</keyword>